<dbReference type="CDD" id="cd08276">
    <property type="entry name" value="MDR7"/>
    <property type="match status" value="1"/>
</dbReference>
<dbReference type="STRING" id="98403.A0A151GHC3"/>
<dbReference type="GeneID" id="63716123"/>
<evidence type="ECO:0000313" key="2">
    <source>
        <dbReference type="EMBL" id="KYK56480.1"/>
    </source>
</evidence>
<dbReference type="EMBL" id="LAYC01000002">
    <property type="protein sequence ID" value="KYK56480.1"/>
    <property type="molecule type" value="Genomic_DNA"/>
</dbReference>
<organism evidence="2 3">
    <name type="scientific">Drechmeria coniospora</name>
    <name type="common">Nematophagous fungus</name>
    <name type="synonym">Meria coniospora</name>
    <dbReference type="NCBI Taxonomy" id="98403"/>
    <lineage>
        <taxon>Eukaryota</taxon>
        <taxon>Fungi</taxon>
        <taxon>Dikarya</taxon>
        <taxon>Ascomycota</taxon>
        <taxon>Pezizomycotina</taxon>
        <taxon>Sordariomycetes</taxon>
        <taxon>Hypocreomycetidae</taxon>
        <taxon>Hypocreales</taxon>
        <taxon>Ophiocordycipitaceae</taxon>
        <taxon>Drechmeria</taxon>
    </lineage>
</organism>
<protein>
    <submittedName>
        <fullName evidence="2">Zinc-binding dehydrogenase</fullName>
    </submittedName>
</protein>
<dbReference type="Pfam" id="PF00107">
    <property type="entry name" value="ADH_zinc_N"/>
    <property type="match status" value="1"/>
</dbReference>
<dbReference type="InterPro" id="IPR013154">
    <property type="entry name" value="ADH-like_N"/>
</dbReference>
<accession>A0A151GHC3</accession>
<dbReference type="SUPFAM" id="SSF51735">
    <property type="entry name" value="NAD(P)-binding Rossmann-fold domains"/>
    <property type="match status" value="1"/>
</dbReference>
<dbReference type="RefSeq" id="XP_040655832.1">
    <property type="nucleotide sequence ID" value="XM_040800799.1"/>
</dbReference>
<dbReference type="OrthoDB" id="9930022at2759"/>
<dbReference type="InterPro" id="IPR020843">
    <property type="entry name" value="ER"/>
</dbReference>
<name>A0A151GHC3_DRECN</name>
<dbReference type="InterPro" id="IPR011032">
    <property type="entry name" value="GroES-like_sf"/>
</dbReference>
<evidence type="ECO:0000259" key="1">
    <source>
        <dbReference type="SMART" id="SM00829"/>
    </source>
</evidence>
<reference evidence="2 3" key="1">
    <citation type="journal article" date="2016" name="Sci. Rep.">
        <title>Insights into Adaptations to a Near-Obligate Nematode Endoparasitic Lifestyle from the Finished Genome of Drechmeria coniospora.</title>
        <authorList>
            <person name="Zhang L."/>
            <person name="Zhou Z."/>
            <person name="Guo Q."/>
            <person name="Fokkens L."/>
            <person name="Miskei M."/>
            <person name="Pocsi I."/>
            <person name="Zhang W."/>
            <person name="Chen M."/>
            <person name="Wang L."/>
            <person name="Sun Y."/>
            <person name="Donzelli B.G."/>
            <person name="Gibson D.M."/>
            <person name="Nelson D.R."/>
            <person name="Luo J.G."/>
            <person name="Rep M."/>
            <person name="Liu H."/>
            <person name="Yang S."/>
            <person name="Wang J."/>
            <person name="Krasnoff S.B."/>
            <person name="Xu Y."/>
            <person name="Molnar I."/>
            <person name="Lin M."/>
        </authorList>
    </citation>
    <scope>NUCLEOTIDE SEQUENCE [LARGE SCALE GENOMIC DNA]</scope>
    <source>
        <strain evidence="2 3">ARSEF 6962</strain>
    </source>
</reference>
<comment type="caution">
    <text evidence="2">The sequence shown here is derived from an EMBL/GenBank/DDBJ whole genome shotgun (WGS) entry which is preliminary data.</text>
</comment>
<dbReference type="InterPro" id="IPR052711">
    <property type="entry name" value="Zinc_ADH-like"/>
</dbReference>
<dbReference type="Proteomes" id="UP000076580">
    <property type="component" value="Chromosome 02"/>
</dbReference>
<dbReference type="PANTHER" id="PTHR45033:SF2">
    <property type="entry name" value="ZINC-TYPE ALCOHOL DEHYDROGENASE-LIKE PROTEIN C1773.06C"/>
    <property type="match status" value="1"/>
</dbReference>
<proteinExistence type="predicted"/>
<feature type="domain" description="Enoyl reductase (ER)" evidence="1">
    <location>
        <begin position="27"/>
        <end position="356"/>
    </location>
</feature>
<dbReference type="Pfam" id="PF08240">
    <property type="entry name" value="ADH_N"/>
    <property type="match status" value="1"/>
</dbReference>
<dbReference type="InterPro" id="IPR036291">
    <property type="entry name" value="NAD(P)-bd_dom_sf"/>
</dbReference>
<dbReference type="PANTHER" id="PTHR45033">
    <property type="match status" value="1"/>
</dbReference>
<dbReference type="SUPFAM" id="SSF50129">
    <property type="entry name" value="GroES-like"/>
    <property type="match status" value="1"/>
</dbReference>
<dbReference type="Gene3D" id="3.90.180.10">
    <property type="entry name" value="Medium-chain alcohol dehydrogenases, catalytic domain"/>
    <property type="match status" value="1"/>
</dbReference>
<gene>
    <name evidence="2" type="ORF">DCS_03480</name>
</gene>
<dbReference type="AlphaFoldDB" id="A0A151GHC3"/>
<dbReference type="GO" id="GO:0016491">
    <property type="term" value="F:oxidoreductase activity"/>
    <property type="evidence" value="ECO:0007669"/>
    <property type="project" value="InterPro"/>
</dbReference>
<dbReference type="InterPro" id="IPR013149">
    <property type="entry name" value="ADH-like_C"/>
</dbReference>
<sequence length="370" mass="38795">MSTQTPTTQTLPTTSKQWNVIAKGQDGFDNLRFSEQPVPALGDSQVLVKLQAASLNYRDLTIPLGTYPFPTMPGVVPGSDGAGIVIAVGRQVTRFRPGDKVITLFNQEHIGGPLTAAASGTHLGGARHGTLRSVGAFNEQGLVHQPESLSAVEASTLPCAGLTAWNALHGLPGHQIKAGDWVLTQGTGGVSIFALRFAKAAGARVVATTGSPEKVAMLRRLGADHVINYRDEAGWGDVAKAFTGGLGVDHVVEVAGPSSMAQSLAAVKVGGVITVVGYVAGAGREQPGFLDCLLRFCTVRGVLVGSRAQLEDMCRAVDANPEALRPVVDGQLFTLERAREAYEYQWSGKHFGKVCIVMGNSASLGDDTDI</sequence>
<dbReference type="SMART" id="SM00829">
    <property type="entry name" value="PKS_ER"/>
    <property type="match status" value="1"/>
</dbReference>
<dbReference type="Gene3D" id="3.40.50.720">
    <property type="entry name" value="NAD(P)-binding Rossmann-like Domain"/>
    <property type="match status" value="1"/>
</dbReference>
<keyword evidence="3" id="KW-1185">Reference proteome</keyword>
<evidence type="ECO:0000313" key="3">
    <source>
        <dbReference type="Proteomes" id="UP000076580"/>
    </source>
</evidence>
<dbReference type="InParanoid" id="A0A151GHC3"/>